<comment type="caution">
    <text evidence="1">The sequence shown here is derived from an EMBL/GenBank/DDBJ whole genome shotgun (WGS) entry which is preliminary data.</text>
</comment>
<gene>
    <name evidence="1" type="ORF">DI626_00785</name>
</gene>
<dbReference type="InterPro" id="IPR023214">
    <property type="entry name" value="HAD_sf"/>
</dbReference>
<dbReference type="SUPFAM" id="SSF56784">
    <property type="entry name" value="HAD-like"/>
    <property type="match status" value="1"/>
</dbReference>
<evidence type="ECO:0000313" key="1">
    <source>
        <dbReference type="EMBL" id="PZO88843.1"/>
    </source>
</evidence>
<dbReference type="AlphaFoldDB" id="A0A2W5A2S8"/>
<accession>A0A2W5A2S8</accession>
<dbReference type="InterPro" id="IPR036412">
    <property type="entry name" value="HAD-like_sf"/>
</dbReference>
<sequence length="277" mass="31408">MKQALTAERDIVIFDCDGVFYSWRHYAKGASDTVPSDPMHHAKRFCAEVKADVVPLLLPVLTRDEAAILGKRSYEETGDGLRYFVELATQHGFDANEFREQLHIAYHQLQFKRITESYPEVLAPCLESGQHMQALASGGVNFGVLSQSCRDNWLKPLLGSKNILNHIKPEHLFGFKEFGWNEKSINAKGLGIIMDVMEADPSRVVFVEDTKKNLYPVKAEYPDVLTVHINDWHMPTPEDDYIDVAVDTTLDYMRLHRAARVPQPAVKAQPRPMSLTL</sequence>
<evidence type="ECO:0008006" key="3">
    <source>
        <dbReference type="Google" id="ProtNLM"/>
    </source>
</evidence>
<name>A0A2W5A2S8_9BACT</name>
<reference evidence="1 2" key="1">
    <citation type="submission" date="2017-08" db="EMBL/GenBank/DDBJ databases">
        <title>Infants hospitalized years apart are colonized by the same room-sourced microbial strains.</title>
        <authorList>
            <person name="Brooks B."/>
            <person name="Olm M.R."/>
            <person name="Firek B.A."/>
            <person name="Baker R."/>
            <person name="Thomas B.C."/>
            <person name="Morowitz M.J."/>
            <person name="Banfield J.F."/>
        </authorList>
    </citation>
    <scope>NUCLEOTIDE SEQUENCE [LARGE SCALE GENOMIC DNA]</scope>
    <source>
        <strain evidence="1">S2_018_000_R2_104</strain>
    </source>
</reference>
<evidence type="ECO:0000313" key="2">
    <source>
        <dbReference type="Proteomes" id="UP000249557"/>
    </source>
</evidence>
<organism evidence="1 2">
    <name type="scientific">Micavibrio aeruginosavorus</name>
    <dbReference type="NCBI Taxonomy" id="349221"/>
    <lineage>
        <taxon>Bacteria</taxon>
        <taxon>Pseudomonadati</taxon>
        <taxon>Bdellovibrionota</taxon>
        <taxon>Bdellovibrionia</taxon>
        <taxon>Bdellovibrionales</taxon>
        <taxon>Pseudobdellovibrionaceae</taxon>
        <taxon>Micavibrio</taxon>
    </lineage>
</organism>
<dbReference type="Proteomes" id="UP000249557">
    <property type="component" value="Unassembled WGS sequence"/>
</dbReference>
<proteinExistence type="predicted"/>
<dbReference type="EMBL" id="QFNK01000006">
    <property type="protein sequence ID" value="PZO88843.1"/>
    <property type="molecule type" value="Genomic_DNA"/>
</dbReference>
<protein>
    <recommendedName>
        <fullName evidence="3">HAD family hydrolase</fullName>
    </recommendedName>
</protein>
<dbReference type="Gene3D" id="3.40.50.1000">
    <property type="entry name" value="HAD superfamily/HAD-like"/>
    <property type="match status" value="1"/>
</dbReference>